<dbReference type="SMART" id="SM00079">
    <property type="entry name" value="PBPe"/>
    <property type="match status" value="1"/>
</dbReference>
<keyword evidence="7" id="KW-0675">Receptor</keyword>
<reference evidence="14" key="1">
    <citation type="journal article" date="2023" name="Comput. Struct. Biotechnol. J.">
        <title>Discovery of a novel marine Bacteroidetes with a rich repertoire of carbohydrate-active enzymes.</title>
        <authorList>
            <person name="Chen B."/>
            <person name="Liu G."/>
            <person name="Chen Q."/>
            <person name="Wang H."/>
            <person name="Liu L."/>
            <person name="Tang K."/>
        </authorList>
    </citation>
    <scope>NUCLEOTIDE SEQUENCE</scope>
    <source>
        <strain evidence="14">TK19036</strain>
    </source>
</reference>
<name>A0AA49GS94_9BACT</name>
<feature type="signal peptide" evidence="11">
    <location>
        <begin position="1"/>
        <end position="19"/>
    </location>
</feature>
<evidence type="ECO:0000256" key="1">
    <source>
        <dbReference type="ARBA" id="ARBA00004141"/>
    </source>
</evidence>
<dbReference type="PANTHER" id="PTHR18966">
    <property type="entry name" value="IONOTROPIC GLUTAMATE RECEPTOR"/>
    <property type="match status" value="1"/>
</dbReference>
<keyword evidence="2" id="KW-0813">Transport</keyword>
<proteinExistence type="predicted"/>
<keyword evidence="8" id="KW-0325">Glycoprotein</keyword>
<dbReference type="SUPFAM" id="SSF53850">
    <property type="entry name" value="Periplasmic binding protein-like II"/>
    <property type="match status" value="1"/>
</dbReference>
<keyword evidence="11" id="KW-0732">Signal</keyword>
<accession>A0AA49GS94</accession>
<organism evidence="14">
    <name type="scientific">Roseihalotalea indica</name>
    <dbReference type="NCBI Taxonomy" id="2867963"/>
    <lineage>
        <taxon>Bacteria</taxon>
        <taxon>Pseudomonadati</taxon>
        <taxon>Bacteroidota</taxon>
        <taxon>Cytophagia</taxon>
        <taxon>Cytophagales</taxon>
        <taxon>Catalimonadaceae</taxon>
        <taxon>Roseihalotalea</taxon>
    </lineage>
</organism>
<dbReference type="PRINTS" id="PR00169">
    <property type="entry name" value="KCHANNEL"/>
</dbReference>
<dbReference type="Pfam" id="PF00497">
    <property type="entry name" value="SBP_bac_3"/>
    <property type="match status" value="1"/>
</dbReference>
<dbReference type="Gene3D" id="3.40.190.10">
    <property type="entry name" value="Periplasmic binding protein-like II"/>
    <property type="match status" value="2"/>
</dbReference>
<keyword evidence="3 10" id="KW-0812">Transmembrane</keyword>
<dbReference type="GO" id="GO:0015276">
    <property type="term" value="F:ligand-gated monoatomic ion channel activity"/>
    <property type="evidence" value="ECO:0007669"/>
    <property type="project" value="InterPro"/>
</dbReference>
<evidence type="ECO:0000256" key="2">
    <source>
        <dbReference type="ARBA" id="ARBA00022448"/>
    </source>
</evidence>
<evidence type="ECO:0000313" key="14">
    <source>
        <dbReference type="EMBL" id="WKN39613.1"/>
    </source>
</evidence>
<keyword evidence="5" id="KW-0406">Ion transport</keyword>
<feature type="transmembrane region" description="Helical" evidence="10">
    <location>
        <begin position="136"/>
        <end position="157"/>
    </location>
</feature>
<keyword evidence="4 10" id="KW-1133">Transmembrane helix</keyword>
<dbReference type="SMART" id="SM00062">
    <property type="entry name" value="PBPb"/>
    <property type="match status" value="1"/>
</dbReference>
<dbReference type="InterPro" id="IPR001320">
    <property type="entry name" value="Iontro_rcpt_C"/>
</dbReference>
<reference evidence="14" key="2">
    <citation type="journal article" date="2024" name="Antonie Van Leeuwenhoek">
        <title>Roseihalotalea indica gen. nov., sp. nov., a halophilic Bacteroidetes from mesopelagic Southwest Indian Ocean with higher carbohydrate metabolic potential.</title>
        <authorList>
            <person name="Chen B."/>
            <person name="Zhang M."/>
            <person name="Lin D."/>
            <person name="Ye J."/>
            <person name="Tang K."/>
        </authorList>
    </citation>
    <scope>NUCLEOTIDE SEQUENCE</scope>
    <source>
        <strain evidence="14">TK19036</strain>
    </source>
</reference>
<dbReference type="Gene3D" id="1.20.5.110">
    <property type="match status" value="1"/>
</dbReference>
<dbReference type="SUPFAM" id="SSF81324">
    <property type="entry name" value="Voltage-gated potassium channels"/>
    <property type="match status" value="1"/>
</dbReference>
<evidence type="ECO:0000256" key="10">
    <source>
        <dbReference type="SAM" id="Phobius"/>
    </source>
</evidence>
<feature type="chain" id="PRO_5041380022" evidence="11">
    <location>
        <begin position="20"/>
        <end position="357"/>
    </location>
</feature>
<dbReference type="Pfam" id="PF00060">
    <property type="entry name" value="Lig_chan"/>
    <property type="match status" value="1"/>
</dbReference>
<evidence type="ECO:0000259" key="13">
    <source>
        <dbReference type="SMART" id="SM00079"/>
    </source>
</evidence>
<evidence type="ECO:0000256" key="9">
    <source>
        <dbReference type="ARBA" id="ARBA00023303"/>
    </source>
</evidence>
<evidence type="ECO:0000256" key="3">
    <source>
        <dbReference type="ARBA" id="ARBA00022692"/>
    </source>
</evidence>
<comment type="subcellular location">
    <subcellularLocation>
        <location evidence="1">Membrane</location>
        <topology evidence="1">Multi-pass membrane protein</topology>
    </subcellularLocation>
</comment>
<keyword evidence="6 10" id="KW-0472">Membrane</keyword>
<feature type="domain" description="Solute-binding protein family 3/N-terminal" evidence="12">
    <location>
        <begin position="26"/>
        <end position="356"/>
    </location>
</feature>
<dbReference type="EMBL" id="CP120682">
    <property type="protein sequence ID" value="WKN39613.1"/>
    <property type="molecule type" value="Genomic_DNA"/>
</dbReference>
<dbReference type="Gene3D" id="1.10.287.70">
    <property type="match status" value="1"/>
</dbReference>
<sequence length="357" mass="39922">MKYLLALLLLLNISLATWAQTDSARVMRVGIKTVVPFVFDNADSVYSGISILFWEKVAEDIGLQYEYINYPDIESLLNAVEQNEVDAALGAITITDERERRMDFTQPYFSSGLGVAVHQDRSSIFGQLLNIISWEFISAVGVLCLVILLFGLLVWWFERRKNHDQFGGKPSRGIGEAFWWSAVTMTTVGYGDKAPVTRGGRIVAFVWMFTAIVITSTLTAAIASALTVNSLSDSITSIEDLARFRIGTVTGSSSEEYLHREGVRVDKFASPVEALEALESKQIKAVLYDKPILQYLVHEDARVDEVELLPQEILLNNYGIALPTDSELRKPLNIAILRKLTSPEYASIINRYLGREQ</sequence>
<evidence type="ECO:0000256" key="8">
    <source>
        <dbReference type="ARBA" id="ARBA00023180"/>
    </source>
</evidence>
<evidence type="ECO:0000259" key="12">
    <source>
        <dbReference type="SMART" id="SM00062"/>
    </source>
</evidence>
<dbReference type="InterPro" id="IPR001638">
    <property type="entry name" value="Solute-binding_3/MltF_N"/>
</dbReference>
<dbReference type="GO" id="GO:0016020">
    <property type="term" value="C:membrane"/>
    <property type="evidence" value="ECO:0007669"/>
    <property type="project" value="UniProtKB-SubCell"/>
</dbReference>
<evidence type="ECO:0000256" key="6">
    <source>
        <dbReference type="ARBA" id="ARBA00023136"/>
    </source>
</evidence>
<evidence type="ECO:0000256" key="4">
    <source>
        <dbReference type="ARBA" id="ARBA00022989"/>
    </source>
</evidence>
<protein>
    <submittedName>
        <fullName evidence="14">Transporter substrate-binding domain-containing protein</fullName>
    </submittedName>
</protein>
<evidence type="ECO:0000256" key="11">
    <source>
        <dbReference type="SAM" id="SignalP"/>
    </source>
</evidence>
<feature type="domain" description="Ionotropic glutamate receptor C-terminal" evidence="13">
    <location>
        <begin position="28"/>
        <end position="355"/>
    </location>
</feature>
<dbReference type="AlphaFoldDB" id="A0AA49GS94"/>
<dbReference type="InterPro" id="IPR015683">
    <property type="entry name" value="Ionotropic_Glu_rcpt"/>
</dbReference>
<evidence type="ECO:0000256" key="5">
    <source>
        <dbReference type="ARBA" id="ARBA00023065"/>
    </source>
</evidence>
<evidence type="ECO:0000256" key="7">
    <source>
        <dbReference type="ARBA" id="ARBA00023170"/>
    </source>
</evidence>
<gene>
    <name evidence="14" type="ORF">K4G66_13010</name>
</gene>
<keyword evidence="9" id="KW-0407">Ion channel</keyword>
<feature type="transmembrane region" description="Helical" evidence="10">
    <location>
        <begin position="202"/>
        <end position="226"/>
    </location>
</feature>